<protein>
    <submittedName>
        <fullName evidence="1">Uncharacterized protein</fullName>
    </submittedName>
</protein>
<dbReference type="Pfam" id="PF22028">
    <property type="entry name" value="DUF6934"/>
    <property type="match status" value="1"/>
</dbReference>
<reference evidence="1 2" key="1">
    <citation type="submission" date="2019-12" db="EMBL/GenBank/DDBJ databases">
        <authorList>
            <person name="Kim Y.S."/>
        </authorList>
    </citation>
    <scope>NUCLEOTIDE SEQUENCE [LARGE SCALE GENOMIC DNA]</scope>
    <source>
        <strain evidence="1 2">GA093</strain>
    </source>
</reference>
<dbReference type="InterPro" id="IPR053865">
    <property type="entry name" value="DUF6934"/>
</dbReference>
<dbReference type="Proteomes" id="UP000471501">
    <property type="component" value="Unassembled WGS sequence"/>
</dbReference>
<organism evidence="1 2">
    <name type="scientific">Flavobacterium hydrocarbonoxydans</name>
    <dbReference type="NCBI Taxonomy" id="2683249"/>
    <lineage>
        <taxon>Bacteria</taxon>
        <taxon>Pseudomonadati</taxon>
        <taxon>Bacteroidota</taxon>
        <taxon>Flavobacteriia</taxon>
        <taxon>Flavobacteriales</taxon>
        <taxon>Flavobacteriaceae</taxon>
        <taxon>Flavobacterium</taxon>
    </lineage>
</organism>
<name>A0A6I4NG67_9FLAO</name>
<comment type="caution">
    <text evidence="1">The sequence shown here is derived from an EMBL/GenBank/DDBJ whole genome shotgun (WGS) entry which is preliminary data.</text>
</comment>
<proteinExistence type="predicted"/>
<dbReference type="RefSeq" id="WP_160373475.1">
    <property type="nucleotide sequence ID" value="NZ_WSTB01000002.1"/>
</dbReference>
<gene>
    <name evidence="1" type="ORF">GON26_04205</name>
</gene>
<sequence>MKTLPIYHIEQIEDEIKIQYLFASIGEKTIIKAIEYSPVTTLGARTVYNLGFGDYDEANGTIIDDINSNNGDIYIVFNTVLSTVPVFFETNPDAVIIVSGSDSHEDFINNCLPDCRKKCVDKCKNYQRRIKAYRYYVDKNFDELCKEFIFFGRNKTKENTFVQYIPNQDYNDILVYKKK</sequence>
<keyword evidence="2" id="KW-1185">Reference proteome</keyword>
<dbReference type="AlphaFoldDB" id="A0A6I4NG67"/>
<dbReference type="EMBL" id="WSTB01000002">
    <property type="protein sequence ID" value="MWB93550.1"/>
    <property type="molecule type" value="Genomic_DNA"/>
</dbReference>
<evidence type="ECO:0000313" key="1">
    <source>
        <dbReference type="EMBL" id="MWB93550.1"/>
    </source>
</evidence>
<evidence type="ECO:0000313" key="2">
    <source>
        <dbReference type="Proteomes" id="UP000471501"/>
    </source>
</evidence>
<accession>A0A6I4NG67</accession>